<evidence type="ECO:0000256" key="4">
    <source>
        <dbReference type="ARBA" id="ARBA00022673"/>
    </source>
</evidence>
<protein>
    <recommendedName>
        <fullName evidence="18">VWFA domain-containing protein</fullName>
    </recommendedName>
</protein>
<evidence type="ECO:0000313" key="19">
    <source>
        <dbReference type="EnsemblMetazoa" id="XP_012057489.1"/>
    </source>
</evidence>
<evidence type="ECO:0000256" key="10">
    <source>
        <dbReference type="ARBA" id="ARBA00022989"/>
    </source>
</evidence>
<comment type="subcellular location">
    <subcellularLocation>
        <location evidence="1">Membrane</location>
        <topology evidence="1">Single-pass type I membrane protein</topology>
    </subcellularLocation>
</comment>
<dbReference type="SUPFAM" id="SSF53300">
    <property type="entry name" value="vWA-like"/>
    <property type="match status" value="1"/>
</dbReference>
<dbReference type="InParanoid" id="A0A158NIY1"/>
<feature type="signal peptide" evidence="17">
    <location>
        <begin position="1"/>
        <end position="21"/>
    </location>
</feature>
<evidence type="ECO:0000313" key="20">
    <source>
        <dbReference type="Proteomes" id="UP000005205"/>
    </source>
</evidence>
<dbReference type="eggNOG" id="KOG2353">
    <property type="taxonomic scope" value="Eukaryota"/>
</dbReference>
<sequence length="1168" mass="133567">MPSADRCFIFYFVLVFVVCLAKDAHIVARWADKLGNELWELANEVGRPEELLEKYKNMNARVEDKSGEELINIISENVGRMLRRKMDAIICIRIAAEEAAENWDPSLLDGNFSYVSGKCSPVIGHDSANKKKHCDIHKKTVFRDMELISDSHFYDIPVNTTYSSVHIPTNVYDLTQDVAEDIARTEPLDNIFRQNYESDPALSWQYFGTVTGVLRQYPAMQWRTNPEPADQYDCRVRSWFIEAATCSKDMVILMDVSGSMTGFGKTIAKTTVNSILDTLSNNDFVTLLKYSNETTEFVPCFKNMLIQATPENLDTFKKSMDKIDTDNVANLTEAFTKAFSLLKTYREERGCNADSPCNQLIMLVTDGIPGGKLGNNLKEVNPALAAWLWWVMKHGQQKSRLEKYLKGKQLGVRINEDAIYIQQLHKNENIEEDSSTLNTTIWQEYSLLTSVSTPVFDRKSNQTMIANLLGVAGTDVPIDEIEKFMIPHMLGVNGYAFIVTNNGFILIHPDLRPVFQRILKPAYNSVDMAEVELMDHDMGPREFDEGIIMLRNNVVNQMNGSATLYTKYHYDDMKRVGRVKRKYDYAGIMDTPFTVVVSLPEHDHTGNYRVHAIEEIHRSHAKGKNVTDYFAGSNWRVHPHWLYCKYHYEGEHKFNSSESQLLHFLERTRLPGWKWIDMKQRSKPPEHSATSSNHSSNPKPYKAENKNSYFCDRNLLLSLVYDAKVTEWFAQQIPPNPSTKESGPLARLMNQMTRKQFKQRFGVVLAFMATHNGLTRWQDFLRVDENMSLPENHFSKLYPHAIDEVWYKRAVEQYYINEDSFVFSVPLKDKGANNSTLVTASRAVFIENAKGKAPAMVVGFQFQHTALQALFQNITLNCDGNCHKHCGDEVWACYLIDNNGYIIAAEDETDAGKFFGDVRGPIMSSLVKDGVFEKIRIFDYQAVCFKSSQTNNAGNILLTPWKHLQTALSWMIGHAAWAWARTGILDYENAEAYSYVSDDESAVHNDDEESEEKPPITDKDDRLNFDQNILINRTRPEVCDQEIYLYLRNASFDSYDMDMDCEHRWYMVQSVAYSNMLLVVVNTNCGDTTSPILSVKPEEVIYENNTLVCQKALTGLKRKRPQSCIRSNPRESDIKDQCGLATNAKMNLFLLMLLLICVVAEKNTFLLG</sequence>
<dbReference type="GO" id="GO:0005245">
    <property type="term" value="F:voltage-gated calcium channel activity"/>
    <property type="evidence" value="ECO:0007669"/>
    <property type="project" value="TreeGrafter"/>
</dbReference>
<dbReference type="Proteomes" id="UP000005205">
    <property type="component" value="Unassembled WGS sequence"/>
</dbReference>
<proteinExistence type="predicted"/>
<keyword evidence="9" id="KW-0851">Voltage-gated channel</keyword>
<dbReference type="InterPro" id="IPR002035">
    <property type="entry name" value="VWF_A"/>
</dbReference>
<evidence type="ECO:0000256" key="14">
    <source>
        <dbReference type="ARBA" id="ARBA00023180"/>
    </source>
</evidence>
<evidence type="ECO:0000256" key="5">
    <source>
        <dbReference type="ARBA" id="ARBA00022692"/>
    </source>
</evidence>
<dbReference type="Gene3D" id="3.40.50.410">
    <property type="entry name" value="von Willebrand factor, type A domain"/>
    <property type="match status" value="1"/>
</dbReference>
<dbReference type="AlphaFoldDB" id="A0A158NIY1"/>
<dbReference type="InterPro" id="IPR013608">
    <property type="entry name" value="VWA_N"/>
</dbReference>
<accession>A0A158NIY1</accession>
<feature type="region of interest" description="Disordered" evidence="16">
    <location>
        <begin position="998"/>
        <end position="1019"/>
    </location>
</feature>
<keyword evidence="7 17" id="KW-0732">Signal</keyword>
<dbReference type="InterPro" id="IPR051173">
    <property type="entry name" value="Ca_channel_alpha-2/delta"/>
</dbReference>
<evidence type="ECO:0000256" key="11">
    <source>
        <dbReference type="ARBA" id="ARBA00023065"/>
    </source>
</evidence>
<dbReference type="GO" id="GO:0005891">
    <property type="term" value="C:voltage-gated calcium channel complex"/>
    <property type="evidence" value="ECO:0007669"/>
    <property type="project" value="TreeGrafter"/>
</dbReference>
<dbReference type="Pfam" id="PF08399">
    <property type="entry name" value="VWA_N"/>
    <property type="match status" value="1"/>
</dbReference>
<evidence type="ECO:0000256" key="9">
    <source>
        <dbReference type="ARBA" id="ARBA00022882"/>
    </source>
</evidence>
<keyword evidence="2" id="KW-0813">Transport</keyword>
<keyword evidence="5" id="KW-0812">Transmembrane</keyword>
<keyword evidence="4" id="KW-0107">Calcium channel</keyword>
<organism evidence="19 20">
    <name type="scientific">Atta cephalotes</name>
    <name type="common">Leafcutter ant</name>
    <dbReference type="NCBI Taxonomy" id="12957"/>
    <lineage>
        <taxon>Eukaryota</taxon>
        <taxon>Metazoa</taxon>
        <taxon>Ecdysozoa</taxon>
        <taxon>Arthropoda</taxon>
        <taxon>Hexapoda</taxon>
        <taxon>Insecta</taxon>
        <taxon>Pterygota</taxon>
        <taxon>Neoptera</taxon>
        <taxon>Endopterygota</taxon>
        <taxon>Hymenoptera</taxon>
        <taxon>Apocrita</taxon>
        <taxon>Aculeata</taxon>
        <taxon>Formicoidea</taxon>
        <taxon>Formicidae</taxon>
        <taxon>Myrmicinae</taxon>
        <taxon>Atta</taxon>
    </lineage>
</organism>
<dbReference type="Pfam" id="PF08473">
    <property type="entry name" value="VGCC_alpha2"/>
    <property type="match status" value="1"/>
</dbReference>
<evidence type="ECO:0000256" key="2">
    <source>
        <dbReference type="ARBA" id="ARBA00022448"/>
    </source>
</evidence>
<evidence type="ECO:0000256" key="8">
    <source>
        <dbReference type="ARBA" id="ARBA00022837"/>
    </source>
</evidence>
<dbReference type="OrthoDB" id="10054666at2759"/>
<evidence type="ECO:0000256" key="7">
    <source>
        <dbReference type="ARBA" id="ARBA00022729"/>
    </source>
</evidence>
<keyword evidence="15" id="KW-0407">Ion channel</keyword>
<keyword evidence="3" id="KW-0109">Calcium transport</keyword>
<feature type="region of interest" description="Disordered" evidence="16">
    <location>
        <begin position="681"/>
        <end position="703"/>
    </location>
</feature>
<keyword evidence="14" id="KW-0325">Glycoprotein</keyword>
<dbReference type="FunFam" id="3.30.450.20:FF:000057">
    <property type="entry name" value="Voltage-dependent calcium channel subunit alpha-2/delta-4"/>
    <property type="match status" value="1"/>
</dbReference>
<dbReference type="GO" id="GO:0046872">
    <property type="term" value="F:metal ion binding"/>
    <property type="evidence" value="ECO:0007669"/>
    <property type="project" value="UniProtKB-KW"/>
</dbReference>
<name>A0A158NIY1_ATTCE</name>
<evidence type="ECO:0000256" key="12">
    <source>
        <dbReference type="ARBA" id="ARBA00023136"/>
    </source>
</evidence>
<dbReference type="InterPro" id="IPR013680">
    <property type="entry name" value="VDCC_a2/dsu"/>
</dbReference>
<dbReference type="SMART" id="SM00327">
    <property type="entry name" value="VWA"/>
    <property type="match status" value="1"/>
</dbReference>
<dbReference type="Pfam" id="PF13519">
    <property type="entry name" value="VWA_2"/>
    <property type="match status" value="1"/>
</dbReference>
<dbReference type="EMBL" id="ADTU01017101">
    <property type="status" value="NOT_ANNOTATED_CDS"/>
    <property type="molecule type" value="Genomic_DNA"/>
</dbReference>
<keyword evidence="6" id="KW-0479">Metal-binding</keyword>
<keyword evidence="11" id="KW-0406">Ion transport</keyword>
<feature type="chain" id="PRO_5007629201" description="VWFA domain-containing protein" evidence="17">
    <location>
        <begin position="22"/>
        <end position="1168"/>
    </location>
</feature>
<evidence type="ECO:0000256" key="17">
    <source>
        <dbReference type="SAM" id="SignalP"/>
    </source>
</evidence>
<keyword evidence="8" id="KW-0106">Calcium</keyword>
<keyword evidence="12" id="KW-0472">Membrane</keyword>
<evidence type="ECO:0000259" key="18">
    <source>
        <dbReference type="PROSITE" id="PS50234"/>
    </source>
</evidence>
<feature type="compositionally biased region" description="Polar residues" evidence="16">
    <location>
        <begin position="688"/>
        <end position="698"/>
    </location>
</feature>
<feature type="domain" description="VWFA" evidence="18">
    <location>
        <begin position="249"/>
        <end position="455"/>
    </location>
</feature>
<dbReference type="PANTHER" id="PTHR10166">
    <property type="entry name" value="VOLTAGE-DEPENDENT CALCIUM CHANNEL SUBUNIT ALPHA-2/DELTA-RELATED"/>
    <property type="match status" value="1"/>
</dbReference>
<evidence type="ECO:0000256" key="6">
    <source>
        <dbReference type="ARBA" id="ARBA00022723"/>
    </source>
</evidence>
<dbReference type="EMBL" id="ADTU01017102">
    <property type="status" value="NOT_ANNOTATED_CDS"/>
    <property type="molecule type" value="Genomic_DNA"/>
</dbReference>
<keyword evidence="20" id="KW-1185">Reference proteome</keyword>
<dbReference type="EnsemblMetazoa" id="XM_012202099.1">
    <property type="protein sequence ID" value="XP_012057489.1"/>
    <property type="gene ID" value="LOC105620610"/>
</dbReference>
<gene>
    <name evidence="19" type="primary">105620610</name>
</gene>
<dbReference type="PROSITE" id="PS50234">
    <property type="entry name" value="VWFA"/>
    <property type="match status" value="1"/>
</dbReference>
<dbReference type="Gene3D" id="3.30.450.20">
    <property type="entry name" value="PAS domain"/>
    <property type="match status" value="1"/>
</dbReference>
<keyword evidence="10" id="KW-1133">Transmembrane helix</keyword>
<evidence type="ECO:0000256" key="1">
    <source>
        <dbReference type="ARBA" id="ARBA00004479"/>
    </source>
</evidence>
<reference evidence="20" key="1">
    <citation type="journal article" date="2011" name="PLoS Genet.">
        <title>The genome sequence of the leaf-cutter ant Atta cephalotes reveals insights into its obligate symbiotic lifestyle.</title>
        <authorList>
            <person name="Suen G."/>
            <person name="Teiling C."/>
            <person name="Li L."/>
            <person name="Holt C."/>
            <person name="Abouheif E."/>
            <person name="Bornberg-Bauer E."/>
            <person name="Bouffard P."/>
            <person name="Caldera E.J."/>
            <person name="Cash E."/>
            <person name="Cavanaugh A."/>
            <person name="Denas O."/>
            <person name="Elhaik E."/>
            <person name="Fave M.J."/>
            <person name="Gadau J."/>
            <person name="Gibson J.D."/>
            <person name="Graur D."/>
            <person name="Grubbs K.J."/>
            <person name="Hagen D.E."/>
            <person name="Harkins T.T."/>
            <person name="Helmkampf M."/>
            <person name="Hu H."/>
            <person name="Johnson B.R."/>
            <person name="Kim J."/>
            <person name="Marsh S.E."/>
            <person name="Moeller J.A."/>
            <person name="Munoz-Torres M.C."/>
            <person name="Murphy M.C."/>
            <person name="Naughton M.C."/>
            <person name="Nigam S."/>
            <person name="Overson R."/>
            <person name="Rajakumar R."/>
            <person name="Reese J.T."/>
            <person name="Scott J.J."/>
            <person name="Smith C.R."/>
            <person name="Tao S."/>
            <person name="Tsutsui N.D."/>
            <person name="Viljakainen L."/>
            <person name="Wissler L."/>
            <person name="Yandell M.D."/>
            <person name="Zimmer F."/>
            <person name="Taylor J."/>
            <person name="Slater S.C."/>
            <person name="Clifton S.W."/>
            <person name="Warren W.C."/>
            <person name="Elsik C.G."/>
            <person name="Smith C.D."/>
            <person name="Weinstock G.M."/>
            <person name="Gerardo N.M."/>
            <person name="Currie C.R."/>
        </authorList>
    </citation>
    <scope>NUCLEOTIDE SEQUENCE [LARGE SCALE GENOMIC DNA]</scope>
</reference>
<evidence type="ECO:0000256" key="15">
    <source>
        <dbReference type="ARBA" id="ARBA00023303"/>
    </source>
</evidence>
<dbReference type="FunCoup" id="A0A158NIY1">
    <property type="interactions" value="85"/>
</dbReference>
<reference evidence="19" key="2">
    <citation type="submission" date="2016-04" db="UniProtKB">
        <authorList>
            <consortium name="EnsemblMetazoa"/>
        </authorList>
    </citation>
    <scope>IDENTIFICATION</scope>
</reference>
<dbReference type="PANTHER" id="PTHR10166:SF31">
    <property type="entry name" value="CA[2+] CHANNEL MUSCLE-SPECIFIC ALPHA2_DELTA SUBUNIT, ISOFORM A"/>
    <property type="match status" value="1"/>
</dbReference>
<dbReference type="InterPro" id="IPR036465">
    <property type="entry name" value="vWFA_dom_sf"/>
</dbReference>
<evidence type="ECO:0000256" key="13">
    <source>
        <dbReference type="ARBA" id="ARBA00023157"/>
    </source>
</evidence>
<evidence type="ECO:0000256" key="16">
    <source>
        <dbReference type="SAM" id="MobiDB-lite"/>
    </source>
</evidence>
<dbReference type="STRING" id="12957.A0A158NIY1"/>
<keyword evidence="13" id="KW-1015">Disulfide bond</keyword>
<evidence type="ECO:0000256" key="3">
    <source>
        <dbReference type="ARBA" id="ARBA00022568"/>
    </source>
</evidence>
<dbReference type="EMBL" id="ADTU01017103">
    <property type="status" value="NOT_ANNOTATED_CDS"/>
    <property type="molecule type" value="Genomic_DNA"/>
</dbReference>
<dbReference type="KEGG" id="acep:105620610"/>